<dbReference type="InterPro" id="IPR001245">
    <property type="entry name" value="Ser-Thr/Tyr_kinase_cat_dom"/>
</dbReference>
<reference evidence="11" key="2">
    <citation type="submission" date="2025-08" db="UniProtKB">
        <authorList>
            <consortium name="RefSeq"/>
        </authorList>
    </citation>
    <scope>IDENTIFICATION</scope>
    <source>
        <tissue evidence="11">Young leaves</tissue>
    </source>
</reference>
<reference evidence="10" key="1">
    <citation type="journal article" date="2019" name="Nat. Commun.">
        <title>Genome-wide association mapping of date palm fruit traits.</title>
        <authorList>
            <person name="Hazzouri K.M."/>
            <person name="Gros-Balthazard M."/>
            <person name="Flowers J.M."/>
            <person name="Copetti D."/>
            <person name="Lemansour A."/>
            <person name="Lebrun M."/>
            <person name="Masmoudi K."/>
            <person name="Ferrand S."/>
            <person name="Dhar M.I."/>
            <person name="Fresquez Z.A."/>
            <person name="Rosas U."/>
            <person name="Zhang J."/>
            <person name="Talag J."/>
            <person name="Lee S."/>
            <person name="Kudrna D."/>
            <person name="Powell R.F."/>
            <person name="Leitch I.J."/>
            <person name="Krueger R.R."/>
            <person name="Wing R.A."/>
            <person name="Amiri K.M.A."/>
            <person name="Purugganan M.D."/>
        </authorList>
    </citation>
    <scope>NUCLEOTIDE SEQUENCE [LARGE SCALE GENOMIC DNA]</scope>
    <source>
        <strain evidence="10">cv. Khalas</strain>
    </source>
</reference>
<evidence type="ECO:0000256" key="7">
    <source>
        <dbReference type="SAM" id="MobiDB-lite"/>
    </source>
</evidence>
<feature type="region of interest" description="Disordered" evidence="7">
    <location>
        <begin position="258"/>
        <end position="425"/>
    </location>
</feature>
<evidence type="ECO:0000256" key="6">
    <source>
        <dbReference type="PROSITE-ProRule" id="PRU10141"/>
    </source>
</evidence>
<name>A0A8B7CAZ2_PHODC</name>
<feature type="compositionally biased region" description="Polar residues" evidence="7">
    <location>
        <begin position="556"/>
        <end position="567"/>
    </location>
</feature>
<dbReference type="SUPFAM" id="SSF56112">
    <property type="entry name" value="Protein kinase-like (PK-like)"/>
    <property type="match status" value="1"/>
</dbReference>
<keyword evidence="2" id="KW-0808">Transferase</keyword>
<dbReference type="Pfam" id="PF07714">
    <property type="entry name" value="PK_Tyr_Ser-Thr"/>
    <property type="match status" value="1"/>
</dbReference>
<dbReference type="InterPro" id="IPR008271">
    <property type="entry name" value="Ser/Thr_kinase_AS"/>
</dbReference>
<feature type="compositionally biased region" description="Polar residues" evidence="7">
    <location>
        <begin position="50"/>
        <end position="61"/>
    </location>
</feature>
<dbReference type="GO" id="GO:0004674">
    <property type="term" value="F:protein serine/threonine kinase activity"/>
    <property type="evidence" value="ECO:0007669"/>
    <property type="project" value="UniProtKB-KW"/>
</dbReference>
<dbReference type="Proteomes" id="UP000228380">
    <property type="component" value="Chromosome 4"/>
</dbReference>
<dbReference type="Gene3D" id="3.30.200.20">
    <property type="entry name" value="Phosphorylase Kinase, domain 1"/>
    <property type="match status" value="1"/>
</dbReference>
<feature type="region of interest" description="Disordered" evidence="7">
    <location>
        <begin position="1"/>
        <end position="128"/>
    </location>
</feature>
<dbReference type="FunFam" id="1.10.510.10:FF:000051">
    <property type="entry name" value="Receptor-like serine/threonine-protein kinase ALE2"/>
    <property type="match status" value="1"/>
</dbReference>
<dbReference type="CDD" id="cd14066">
    <property type="entry name" value="STKc_IRAK"/>
    <property type="match status" value="1"/>
</dbReference>
<dbReference type="InterPro" id="IPR011009">
    <property type="entry name" value="Kinase-like_dom_sf"/>
</dbReference>
<feature type="compositionally biased region" description="Polar residues" evidence="7">
    <location>
        <begin position="484"/>
        <end position="497"/>
    </location>
</feature>
<dbReference type="InterPro" id="IPR000719">
    <property type="entry name" value="Prot_kinase_dom"/>
</dbReference>
<dbReference type="Gene3D" id="1.10.510.10">
    <property type="entry name" value="Transferase(Phosphotransferase) domain 1"/>
    <property type="match status" value="1"/>
</dbReference>
<dbReference type="InterPro" id="IPR017441">
    <property type="entry name" value="Protein_kinase_ATP_BS"/>
</dbReference>
<evidence type="ECO:0000256" key="4">
    <source>
        <dbReference type="ARBA" id="ARBA00022777"/>
    </source>
</evidence>
<keyword evidence="10" id="KW-1185">Reference proteome</keyword>
<keyword evidence="8" id="KW-0472">Membrane</keyword>
<keyword evidence="3 6" id="KW-0547">Nucleotide-binding</keyword>
<feature type="compositionally biased region" description="Polar residues" evidence="7">
    <location>
        <begin position="303"/>
        <end position="317"/>
    </location>
</feature>
<proteinExistence type="predicted"/>
<feature type="compositionally biased region" description="Polar residues" evidence="7">
    <location>
        <begin position="196"/>
        <end position="207"/>
    </location>
</feature>
<feature type="transmembrane region" description="Helical" evidence="8">
    <location>
        <begin position="877"/>
        <end position="900"/>
    </location>
</feature>
<feature type="domain" description="Protein kinase" evidence="9">
    <location>
        <begin position="971"/>
        <end position="1246"/>
    </location>
</feature>
<feature type="region of interest" description="Disordered" evidence="7">
    <location>
        <begin position="192"/>
        <end position="241"/>
    </location>
</feature>
<protein>
    <submittedName>
        <fullName evidence="11">Uncharacterized protein LOC103711161 isoform X1</fullName>
    </submittedName>
</protein>
<dbReference type="FunFam" id="3.30.200.20:FF:000146">
    <property type="entry name" value="receptor-like serine/threonine-protein kinase ALE2"/>
    <property type="match status" value="1"/>
</dbReference>
<dbReference type="GO" id="GO:0005524">
    <property type="term" value="F:ATP binding"/>
    <property type="evidence" value="ECO:0007669"/>
    <property type="project" value="UniProtKB-UniRule"/>
</dbReference>
<dbReference type="GeneID" id="103711161"/>
<feature type="compositionally biased region" description="Polar residues" evidence="7">
    <location>
        <begin position="70"/>
        <end position="93"/>
    </location>
</feature>
<accession>A0A8B7CAZ2</accession>
<feature type="region of interest" description="Disordered" evidence="7">
    <location>
        <begin position="1327"/>
        <end position="1348"/>
    </location>
</feature>
<evidence type="ECO:0000256" key="2">
    <source>
        <dbReference type="ARBA" id="ARBA00022679"/>
    </source>
</evidence>
<feature type="compositionally biased region" description="Polar residues" evidence="7">
    <location>
        <begin position="28"/>
        <end position="37"/>
    </location>
</feature>
<keyword evidence="4" id="KW-0418">Kinase</keyword>
<dbReference type="PANTHER" id="PTHR47989">
    <property type="entry name" value="OS01G0750732 PROTEIN"/>
    <property type="match status" value="1"/>
</dbReference>
<dbReference type="KEGG" id="pda:103711161"/>
<feature type="compositionally biased region" description="Polar residues" evidence="7">
    <location>
        <begin position="444"/>
        <end position="463"/>
    </location>
</feature>
<sequence length="1348" mass="144506">MPVAVPPTDSSSNLYPVNYSHPKGPAISPTSITSPANHENRHGMPVAATPTESSSHLSPVNYSHPKGPTISPTSITSRAGPTISPTSITSPANRGNRYDRPVAAPSTESSSHLSPVNHSLPKVSTISPTSITSPGTPQNGHGMPVAAPPKEFSRHLSPVNYSHPKRPAVSPAPTTPPANYGRYGMPVPVPPKDISSPLSPQNYSHKNGSFPVISPAPHEAGRPSYSIDSPFASHPQPPVQRIFHSTAPAPVVSFRQLTTRQRTGSPASAPSPQSRNPASSNPPAVLPKHNREHHAPLPYIQGPVQSPVLSPLASTSGKPRAPQLQPFHSLPPPPPRHSSPKNHAHPKKPAVSPAPATPPANYGRYGMPVPAPPKDISSPLIPKNYSHTKGSFPVISPAPHEAGRPSYSVHSPFASHPQPPIQRIFRSPAPAPVVSFRQPIGRQRTGSPSSAPPQSRNPASSNPPAVLPKHNREHHAPLPYIQGPVQSPVLSPSTSASGKPRAPQLQPFHSLPPPPPRHSSPIKHAHPKISPAPATPPANYGRYSMPVPAPPKDISSPLSPKNYSHTKGSFPVISPAPHESGRPSYPVHSPFASHPQPPVQRIFHSPAPAPVVSFHQPTARQRTGSPASAPSPQSRNPAPSHSPTVLPKHSREHHAPPPYLQGPSVSQVPFHSAGPIQSPVLSPSASASGKPRASQLQPFHSLPPPPPNQDCTTPLSCPEPFTSSPPGSSCACVMPIRVGLRLSIALFTFFPLVSELAQEIASGVFMKQSQVRIMGANATTEEYDKTIVLIDLVPLGGKFDSTTAFSVYEKFWDKQVFINPSFFGDYDVLYVIYPGLPPSPPMAPGSDNGAYGNDNNRTIHPLAADVRKQKQKQNGTVIAIIVLSAVIALVLCAGAAWVFLLKHRELSHLPIITPQMSLPPFSKASVAGGVPTRPGSRPGSASASFNSSIATCAGSAKTFSLAEMERATSKFNDSRIIGEGGFGRVYEGTLEDTRRVAIKVLKRDDQQGSREFLAEVEMLSRLHHRNLVKLIGICTEEHIRCLVYELVPNGSVESHLYGADKQSAPLDWNARLKIALGAARGLAYLHEDSSPRVIHRDFKASNILLEDDLTPKVSDFGLARTALDEGNGHISTRVMGTFGYVAPEYAMTGHLLVKSDVYSYGVVLLELLTGRKPVDMLRPPGQENLVTWARPLLTSKDGLETIVDPSLGTIPFDRVAKVAAIASMCVQPEVDQRPFMGEVVQALKLVCNEGNEYRGSGSFSQEEISTQDTEERISTVLDLELERVISASDIFSTSARFTRDVSGSFRRYSRSGPLRTSRSWQSWHRARGLSSGSASERRKVGTGLENGD</sequence>
<dbReference type="PROSITE" id="PS50011">
    <property type="entry name" value="PROTEIN_KINASE_DOM"/>
    <property type="match status" value="1"/>
</dbReference>
<dbReference type="InterPro" id="IPR057597">
    <property type="entry name" value="ALE2_N"/>
</dbReference>
<evidence type="ECO:0000313" key="11">
    <source>
        <dbReference type="RefSeq" id="XP_008795424.2"/>
    </source>
</evidence>
<dbReference type="PROSITE" id="PS00107">
    <property type="entry name" value="PROTEIN_KINASE_ATP"/>
    <property type="match status" value="1"/>
</dbReference>
<dbReference type="Pfam" id="PF23180">
    <property type="entry name" value="ALE2_N"/>
    <property type="match status" value="1"/>
</dbReference>
<dbReference type="RefSeq" id="XP_008795424.2">
    <property type="nucleotide sequence ID" value="XM_008797202.4"/>
</dbReference>
<feature type="compositionally biased region" description="Polar residues" evidence="7">
    <location>
        <begin position="615"/>
        <end position="643"/>
    </location>
</feature>
<dbReference type="OrthoDB" id="781853at2759"/>
<feature type="compositionally biased region" description="Basic residues" evidence="7">
    <location>
        <begin position="338"/>
        <end position="348"/>
    </location>
</feature>
<evidence type="ECO:0000259" key="9">
    <source>
        <dbReference type="PROSITE" id="PS50011"/>
    </source>
</evidence>
<evidence type="ECO:0000256" key="3">
    <source>
        <dbReference type="ARBA" id="ARBA00022741"/>
    </source>
</evidence>
<keyword evidence="5 6" id="KW-0067">ATP-binding</keyword>
<evidence type="ECO:0000256" key="1">
    <source>
        <dbReference type="ARBA" id="ARBA00022527"/>
    </source>
</evidence>
<feature type="compositionally biased region" description="Polar residues" evidence="7">
    <location>
        <begin position="106"/>
        <end position="117"/>
    </location>
</feature>
<feature type="region of interest" description="Disordered" evidence="7">
    <location>
        <begin position="439"/>
        <end position="714"/>
    </location>
</feature>
<evidence type="ECO:0000256" key="5">
    <source>
        <dbReference type="ARBA" id="ARBA00022840"/>
    </source>
</evidence>
<keyword evidence="8" id="KW-0812">Transmembrane</keyword>
<feature type="binding site" evidence="6">
    <location>
        <position position="999"/>
    </location>
    <ligand>
        <name>ATP</name>
        <dbReference type="ChEBI" id="CHEBI:30616"/>
    </ligand>
</feature>
<keyword evidence="8" id="KW-1133">Transmembrane helix</keyword>
<evidence type="ECO:0000256" key="8">
    <source>
        <dbReference type="SAM" id="Phobius"/>
    </source>
</evidence>
<dbReference type="PANTHER" id="PTHR47989:SF45">
    <property type="entry name" value="OS01G0709500 PROTEIN"/>
    <property type="match status" value="1"/>
</dbReference>
<dbReference type="PROSITE" id="PS00108">
    <property type="entry name" value="PROTEIN_KINASE_ST"/>
    <property type="match status" value="1"/>
</dbReference>
<organism evidence="10 11">
    <name type="scientific">Phoenix dactylifera</name>
    <name type="common">Date palm</name>
    <dbReference type="NCBI Taxonomy" id="42345"/>
    <lineage>
        <taxon>Eukaryota</taxon>
        <taxon>Viridiplantae</taxon>
        <taxon>Streptophyta</taxon>
        <taxon>Embryophyta</taxon>
        <taxon>Tracheophyta</taxon>
        <taxon>Spermatophyta</taxon>
        <taxon>Magnoliopsida</taxon>
        <taxon>Liliopsida</taxon>
        <taxon>Arecaceae</taxon>
        <taxon>Coryphoideae</taxon>
        <taxon>Phoeniceae</taxon>
        <taxon>Phoenix</taxon>
    </lineage>
</organism>
<evidence type="ECO:0000313" key="10">
    <source>
        <dbReference type="Proteomes" id="UP000228380"/>
    </source>
</evidence>
<keyword evidence="1" id="KW-0723">Serine/threonine-protein kinase</keyword>
<gene>
    <name evidence="11" type="primary">LOC103711161</name>
</gene>
<feature type="transmembrane region" description="Helical" evidence="8">
    <location>
        <begin position="738"/>
        <end position="757"/>
    </location>
</feature>
<feature type="compositionally biased region" description="Polar residues" evidence="7">
    <location>
        <begin position="258"/>
        <end position="282"/>
    </location>
</feature>